<name>A0ABS3TZ63_9ACTN</name>
<organism evidence="1 2">
    <name type="scientific">Glycomyces niveus</name>
    <dbReference type="NCBI Taxonomy" id="2820287"/>
    <lineage>
        <taxon>Bacteria</taxon>
        <taxon>Bacillati</taxon>
        <taxon>Actinomycetota</taxon>
        <taxon>Actinomycetes</taxon>
        <taxon>Glycomycetales</taxon>
        <taxon>Glycomycetaceae</taxon>
        <taxon>Glycomyces</taxon>
    </lineage>
</organism>
<protein>
    <submittedName>
        <fullName evidence="1">Uncharacterized protein</fullName>
    </submittedName>
</protein>
<accession>A0ABS3TZ63</accession>
<gene>
    <name evidence="1" type="ORF">J5V16_03160</name>
</gene>
<dbReference type="EMBL" id="JAGFNP010000002">
    <property type="protein sequence ID" value="MBO3731804.1"/>
    <property type="molecule type" value="Genomic_DNA"/>
</dbReference>
<keyword evidence="2" id="KW-1185">Reference proteome</keyword>
<proteinExistence type="predicted"/>
<evidence type="ECO:0000313" key="1">
    <source>
        <dbReference type="EMBL" id="MBO3731804.1"/>
    </source>
</evidence>
<reference evidence="1 2" key="1">
    <citation type="submission" date="2021-03" db="EMBL/GenBank/DDBJ databases">
        <title>Glycomyces sp. nov., a novel actinomycete isolated from soil.</title>
        <authorList>
            <person name="Yang X."/>
            <person name="Xu X."/>
        </authorList>
    </citation>
    <scope>NUCLEOTIDE SEQUENCE [LARGE SCALE GENOMIC DNA]</scope>
    <source>
        <strain evidence="1 2">NEAU-S30</strain>
    </source>
</reference>
<sequence length="230" mass="24942">MPNSSYLCTTDAESLYPSTTVADFEPSTHVVACDARCVPLLWLALFRAADIRTQTIVIEADPDAVFYEFDEATGDFVETDEEDEDEVVEAVAPLVAKERALAQLDAAVPALNRLFEAEGPLDGHAAMLRQAVAAAPGRFITIELDEIDGLWEEGTFQPALRAALSAMDASADPVAERANLVEIAQLRAGRAFPPARFLLDGRDAADDDLWNFVRLLGTAFSAEVPWEPSS</sequence>
<evidence type="ECO:0000313" key="2">
    <source>
        <dbReference type="Proteomes" id="UP000681341"/>
    </source>
</evidence>
<comment type="caution">
    <text evidence="1">The sequence shown here is derived from an EMBL/GenBank/DDBJ whole genome shotgun (WGS) entry which is preliminary data.</text>
</comment>
<dbReference type="RefSeq" id="WP_208494557.1">
    <property type="nucleotide sequence ID" value="NZ_JAGFNP010000002.1"/>
</dbReference>
<dbReference type="Proteomes" id="UP000681341">
    <property type="component" value="Unassembled WGS sequence"/>
</dbReference>